<feature type="non-terminal residue" evidence="1">
    <location>
        <position position="58"/>
    </location>
</feature>
<sequence>MATLIDKIAKRQHCRFESVIHCPALPHIGWSIGTRYHGSGVYHGIMEYHGMWSIVVPG</sequence>
<dbReference type="EMBL" id="CADCXU010001364">
    <property type="protein sequence ID" value="CAA9993937.1"/>
    <property type="molecule type" value="Genomic_DNA"/>
</dbReference>
<proteinExistence type="predicted"/>
<organism evidence="1 2">
    <name type="scientific">Nesidiocoris tenuis</name>
    <dbReference type="NCBI Taxonomy" id="355587"/>
    <lineage>
        <taxon>Eukaryota</taxon>
        <taxon>Metazoa</taxon>
        <taxon>Ecdysozoa</taxon>
        <taxon>Arthropoda</taxon>
        <taxon>Hexapoda</taxon>
        <taxon>Insecta</taxon>
        <taxon>Pterygota</taxon>
        <taxon>Neoptera</taxon>
        <taxon>Paraneoptera</taxon>
        <taxon>Hemiptera</taxon>
        <taxon>Heteroptera</taxon>
        <taxon>Panheteroptera</taxon>
        <taxon>Cimicomorpha</taxon>
        <taxon>Miridae</taxon>
        <taxon>Dicyphina</taxon>
        <taxon>Nesidiocoris</taxon>
    </lineage>
</organism>
<accession>A0A6H5FXK0</accession>
<name>A0A6H5FXK0_9HEMI</name>
<dbReference type="AlphaFoldDB" id="A0A6H5FXK0"/>
<evidence type="ECO:0000313" key="1">
    <source>
        <dbReference type="EMBL" id="CAA9993937.1"/>
    </source>
</evidence>
<evidence type="ECO:0000313" key="2">
    <source>
        <dbReference type="Proteomes" id="UP000479000"/>
    </source>
</evidence>
<gene>
    <name evidence="1" type="ORF">NTEN_LOCUS779</name>
</gene>
<reference evidence="1 2" key="1">
    <citation type="submission" date="2020-02" db="EMBL/GenBank/DDBJ databases">
        <authorList>
            <person name="Ferguson B K."/>
        </authorList>
    </citation>
    <scope>NUCLEOTIDE SEQUENCE [LARGE SCALE GENOMIC DNA]</scope>
</reference>
<protein>
    <submittedName>
        <fullName evidence="1">Uncharacterized protein</fullName>
    </submittedName>
</protein>
<keyword evidence="2" id="KW-1185">Reference proteome</keyword>
<dbReference type="Proteomes" id="UP000479000">
    <property type="component" value="Unassembled WGS sequence"/>
</dbReference>